<dbReference type="EMBL" id="CP134501">
    <property type="protein sequence ID" value="WNF34429.1"/>
    <property type="molecule type" value="Genomic_DNA"/>
</dbReference>
<sequence>MKFYTKLVVSLLCLTLFTSMSRSSFAEAKANDTKSELGLTSELDQEFINDSDVEEGLEDALKVLSAIESLPYNVISEGPEAIVEWLNNLANRTFELIEPVYIRYTFRHR</sequence>
<evidence type="ECO:0000313" key="3">
    <source>
        <dbReference type="Proteomes" id="UP001303701"/>
    </source>
</evidence>
<feature type="chain" id="PRO_5047116946" evidence="1">
    <location>
        <begin position="27"/>
        <end position="109"/>
    </location>
</feature>
<keyword evidence="3" id="KW-1185">Reference proteome</keyword>
<accession>A0ABY9WE56</accession>
<protein>
    <submittedName>
        <fullName evidence="2">Uncharacterized protein</fullName>
    </submittedName>
</protein>
<proteinExistence type="predicted"/>
<dbReference type="Proteomes" id="UP001303701">
    <property type="component" value="Chromosome"/>
</dbReference>
<organism evidence="2 3">
    <name type="scientific">Aeribacillus composti</name>
    <dbReference type="NCBI Taxonomy" id="1868734"/>
    <lineage>
        <taxon>Bacteria</taxon>
        <taxon>Bacillati</taxon>
        <taxon>Bacillota</taxon>
        <taxon>Bacilli</taxon>
        <taxon>Bacillales</taxon>
        <taxon>Bacillaceae</taxon>
        <taxon>Aeribacillus</taxon>
    </lineage>
</organism>
<dbReference type="RefSeq" id="WP_311067161.1">
    <property type="nucleotide sequence ID" value="NZ_CP134501.1"/>
</dbReference>
<dbReference type="GeneID" id="301125745"/>
<evidence type="ECO:0000256" key="1">
    <source>
        <dbReference type="SAM" id="SignalP"/>
    </source>
</evidence>
<name>A0ABY9WE56_9BACI</name>
<reference evidence="2 3" key="1">
    <citation type="submission" date="2023-09" db="EMBL/GenBank/DDBJ databases">
        <title>Different Types of Thermotolerant Ring-Cleaving Dioxygenases derived from Aeribacillus composti HB-1 applied for multiple aromatic hydrocarbons removal.</title>
        <authorList>
            <person name="Cao L."/>
            <person name="Li M."/>
            <person name="Ma T."/>
        </authorList>
    </citation>
    <scope>NUCLEOTIDE SEQUENCE [LARGE SCALE GENOMIC DNA]</scope>
    <source>
        <strain evidence="2 3">HB-1</strain>
    </source>
</reference>
<feature type="signal peptide" evidence="1">
    <location>
        <begin position="1"/>
        <end position="26"/>
    </location>
</feature>
<keyword evidence="1" id="KW-0732">Signal</keyword>
<gene>
    <name evidence="2" type="ORF">RI196_07195</name>
</gene>
<evidence type="ECO:0000313" key="2">
    <source>
        <dbReference type="EMBL" id="WNF34429.1"/>
    </source>
</evidence>